<reference evidence="2" key="1">
    <citation type="journal article" date="2016" name="Nature">
        <title>Genome evolution in the allotetraploid frog Xenopus laevis.</title>
        <authorList>
            <person name="Session A.M."/>
            <person name="Uno Y."/>
            <person name="Kwon T."/>
            <person name="Chapman J.A."/>
            <person name="Toyoda A."/>
            <person name="Takahashi S."/>
            <person name="Fukui A."/>
            <person name="Hikosaka A."/>
            <person name="Suzuki A."/>
            <person name="Kondo M."/>
            <person name="van Heeringen S.J."/>
            <person name="Quigley I."/>
            <person name="Heinz S."/>
            <person name="Ogino H."/>
            <person name="Ochi H."/>
            <person name="Hellsten U."/>
            <person name="Lyons J.B."/>
            <person name="Simakov O."/>
            <person name="Putnam N."/>
            <person name="Stites J."/>
            <person name="Kuroki Y."/>
            <person name="Tanaka T."/>
            <person name="Michiue T."/>
            <person name="Watanabe M."/>
            <person name="Bogdanovic O."/>
            <person name="Lister R."/>
            <person name="Georgiou G."/>
            <person name="Paranjpe S.S."/>
            <person name="van Kruijsbergen I."/>
            <person name="Shu S."/>
            <person name="Carlson J."/>
            <person name="Kinoshita T."/>
            <person name="Ohta Y."/>
            <person name="Mawaribuchi S."/>
            <person name="Jenkins J."/>
            <person name="Grimwood J."/>
            <person name="Schmutz J."/>
            <person name="Mitros T."/>
            <person name="Mozaffari S.V."/>
            <person name="Suzuki Y."/>
            <person name="Haramoto Y."/>
            <person name="Yamamoto T.S."/>
            <person name="Takagi C."/>
            <person name="Heald R."/>
            <person name="Miller K."/>
            <person name="Haudenschild C."/>
            <person name="Kitzman J."/>
            <person name="Nakayama T."/>
            <person name="Izutsu Y."/>
            <person name="Robert J."/>
            <person name="Fortriede J."/>
            <person name="Burns K."/>
            <person name="Lotay V."/>
            <person name="Karimi K."/>
            <person name="Yasuoka Y."/>
            <person name="Dichmann D.S."/>
            <person name="Flajnik M.F."/>
            <person name="Houston D.W."/>
            <person name="Shendure J."/>
            <person name="DuPasquier L."/>
            <person name="Vize P.D."/>
            <person name="Zorn A.M."/>
            <person name="Ito M."/>
            <person name="Marcotte E.M."/>
            <person name="Wallingford J.B."/>
            <person name="Ito Y."/>
            <person name="Asashima M."/>
            <person name="Ueno N."/>
            <person name="Matsuda Y."/>
            <person name="Veenstra G.J."/>
            <person name="Fujiyama A."/>
            <person name="Harland R.M."/>
            <person name="Taira M."/>
            <person name="Rokhsar D.S."/>
        </authorList>
    </citation>
    <scope>NUCLEOTIDE SEQUENCE [LARGE SCALE GENOMIC DNA]</scope>
    <source>
        <strain evidence="2">J</strain>
    </source>
</reference>
<protein>
    <submittedName>
        <fullName evidence="1">Uncharacterized protein</fullName>
    </submittedName>
</protein>
<sequence>SALYLHQMADNHSFGMAPCVK</sequence>
<evidence type="ECO:0000313" key="1">
    <source>
        <dbReference type="EMBL" id="OCU01704.1"/>
    </source>
</evidence>
<accession>A0A974I587</accession>
<gene>
    <name evidence="1" type="ORF">XELAEV_180074946mg</name>
</gene>
<feature type="non-terminal residue" evidence="1">
    <location>
        <position position="1"/>
    </location>
</feature>
<name>A0A974I587_XENLA</name>
<dbReference type="Proteomes" id="UP000694892">
    <property type="component" value="Chromosome 1L"/>
</dbReference>
<organism evidence="1 2">
    <name type="scientific">Xenopus laevis</name>
    <name type="common">African clawed frog</name>
    <dbReference type="NCBI Taxonomy" id="8355"/>
    <lineage>
        <taxon>Eukaryota</taxon>
        <taxon>Metazoa</taxon>
        <taxon>Chordata</taxon>
        <taxon>Craniata</taxon>
        <taxon>Vertebrata</taxon>
        <taxon>Euteleostomi</taxon>
        <taxon>Amphibia</taxon>
        <taxon>Batrachia</taxon>
        <taxon>Anura</taxon>
        <taxon>Pipoidea</taxon>
        <taxon>Pipidae</taxon>
        <taxon>Xenopodinae</taxon>
        <taxon>Xenopus</taxon>
        <taxon>Xenopus</taxon>
    </lineage>
</organism>
<dbReference type="AlphaFoldDB" id="A0A974I587"/>
<feature type="non-terminal residue" evidence="1">
    <location>
        <position position="21"/>
    </location>
</feature>
<proteinExistence type="predicted"/>
<evidence type="ECO:0000313" key="2">
    <source>
        <dbReference type="Proteomes" id="UP000694892"/>
    </source>
</evidence>
<dbReference type="EMBL" id="CM004466">
    <property type="protein sequence ID" value="OCU01704.1"/>
    <property type="molecule type" value="Genomic_DNA"/>
</dbReference>